<organism evidence="2 3">
    <name type="scientific">Carnegiea gigantea</name>
    <dbReference type="NCBI Taxonomy" id="171969"/>
    <lineage>
        <taxon>Eukaryota</taxon>
        <taxon>Viridiplantae</taxon>
        <taxon>Streptophyta</taxon>
        <taxon>Embryophyta</taxon>
        <taxon>Tracheophyta</taxon>
        <taxon>Spermatophyta</taxon>
        <taxon>Magnoliopsida</taxon>
        <taxon>eudicotyledons</taxon>
        <taxon>Gunneridae</taxon>
        <taxon>Pentapetalae</taxon>
        <taxon>Caryophyllales</taxon>
        <taxon>Cactineae</taxon>
        <taxon>Cactaceae</taxon>
        <taxon>Cactoideae</taxon>
        <taxon>Echinocereeae</taxon>
        <taxon>Carnegiea</taxon>
    </lineage>
</organism>
<proteinExistence type="predicted"/>
<dbReference type="PANTHER" id="PTHR31286">
    <property type="entry name" value="GLYCINE-RICH CELL WALL STRUCTURAL PROTEIN 1.8-LIKE"/>
    <property type="match status" value="1"/>
</dbReference>
<evidence type="ECO:0000259" key="1">
    <source>
        <dbReference type="Pfam" id="PF14111"/>
    </source>
</evidence>
<dbReference type="EMBL" id="JAKOGI010000070">
    <property type="protein sequence ID" value="KAJ8445804.1"/>
    <property type="molecule type" value="Genomic_DNA"/>
</dbReference>
<dbReference type="Pfam" id="PF14111">
    <property type="entry name" value="DUF4283"/>
    <property type="match status" value="1"/>
</dbReference>
<feature type="domain" description="DUF4283" evidence="1">
    <location>
        <begin position="34"/>
        <end position="108"/>
    </location>
</feature>
<comment type="caution">
    <text evidence="2">The sequence shown here is derived from an EMBL/GenBank/DDBJ whole genome shotgun (WGS) entry which is preliminary data.</text>
</comment>
<evidence type="ECO:0000313" key="2">
    <source>
        <dbReference type="EMBL" id="KAJ8445804.1"/>
    </source>
</evidence>
<gene>
    <name evidence="2" type="ORF">Cgig2_027885</name>
</gene>
<dbReference type="InterPro" id="IPR040256">
    <property type="entry name" value="At4g02000-like"/>
</dbReference>
<dbReference type="InterPro" id="IPR025558">
    <property type="entry name" value="DUF4283"/>
</dbReference>
<evidence type="ECO:0000313" key="3">
    <source>
        <dbReference type="Proteomes" id="UP001153076"/>
    </source>
</evidence>
<dbReference type="AlphaFoldDB" id="A0A9Q1KLL9"/>
<keyword evidence="3" id="KW-1185">Reference proteome</keyword>
<sequence>MVWGLKDAWSQLKLTEEEEQVIVCEEDESEERLEQISLCLWEKLLTDNYFNGGAMKMVLKNVWKLVKGVVIWDLDKNLFSPHFFSEADKRYVLDEDPWAFDGHILLLREIAGMEETTDIEFDTARLWVGTFYAYDEVNLYCGLYKSINFQVDIDINKPLRCEVKIVVKGKAIWIDIGYVKLPDFCYWYGKVGHTLKGCDMVDGEVDESKLQYGE</sequence>
<reference evidence="2" key="1">
    <citation type="submission" date="2022-04" db="EMBL/GenBank/DDBJ databases">
        <title>Carnegiea gigantea Genome sequencing and assembly v2.</title>
        <authorList>
            <person name="Copetti D."/>
            <person name="Sanderson M.J."/>
            <person name="Burquez A."/>
            <person name="Wojciechowski M.F."/>
        </authorList>
    </citation>
    <scope>NUCLEOTIDE SEQUENCE</scope>
    <source>
        <strain evidence="2">SGP5-SGP5p</strain>
        <tissue evidence="2">Aerial part</tissue>
    </source>
</reference>
<accession>A0A9Q1KLL9</accession>
<dbReference type="OrthoDB" id="1938170at2759"/>
<name>A0A9Q1KLL9_9CARY</name>
<protein>
    <recommendedName>
        <fullName evidence="1">DUF4283 domain-containing protein</fullName>
    </recommendedName>
</protein>
<dbReference type="PANTHER" id="PTHR31286:SF167">
    <property type="entry name" value="OS09G0268800 PROTEIN"/>
    <property type="match status" value="1"/>
</dbReference>
<dbReference type="Proteomes" id="UP001153076">
    <property type="component" value="Unassembled WGS sequence"/>
</dbReference>